<dbReference type="CDD" id="cd15457">
    <property type="entry name" value="NADAR"/>
    <property type="match status" value="1"/>
</dbReference>
<dbReference type="SUPFAM" id="SSF143990">
    <property type="entry name" value="YbiA-like"/>
    <property type="match status" value="1"/>
</dbReference>
<dbReference type="Gene3D" id="3.90.70.80">
    <property type="match status" value="1"/>
</dbReference>
<dbReference type="AlphaFoldDB" id="A0A6C0DRH6"/>
<sequence>MVKSKINKDINYPEKREIDDEDVGYESQMYEYIFNNKTIEIALGKQKYIANNTIIYLPIYIVINEHPLSRIGVFEVETNQFINILDKDGDVDLTKGKILFFSFADAVIDDLLKKYTSTNNDESDTDEYTENDEIAQNKLRAQQSQENSDSYEEAADDDNGESDVLKLKLPKNHDISDERKKINSVLDDGIFITEKDFKQPAILAEETAEDAEKLKGEYLAGPRNNWVETFMNNNHYGINETEDNGDCFFATIRDAFAQVGKKTTVAKLRAAIAKEVTDEQYVQYRTLYVTFANELQLIEKKIKDNKRTVLELKKRLVNSSREESPIIREEAKQLLQHDKTLNAEKAVVSYNLKEFSFMADIDSIEKFQKFIQTSSFWADTWAISTLERILNIKVVIMGEESFKRDELDNVLQCGQLNDTFLENRGLFSPEFYIIMCYSGLHYELVTYKSKRIFKFSEIPYGIKALVINKCLEKNAGPYYLIQDFRNFKENLGLDPDLGSPEEKNEIPIEVDLYDPETILVFHSKSDSTPLAGKGFGEKIETSRIAEFSVLDKDKDCLNWRRKLDDSWVAPLTVDGKRWNTVEHYVLGSQYKKGFPDFFNKFSLDSESDISKDTLLAKAAVSKSGKIKDLQLRPKNVRPDLDYEEKDRKNTERKTAIYAKFSQNQDLLKVLKETKNAKLMHFVRGSPSVTDDLLMKVRSEL</sequence>
<evidence type="ECO:0000313" key="2">
    <source>
        <dbReference type="EMBL" id="QHT18982.1"/>
    </source>
</evidence>
<reference evidence="2" key="1">
    <citation type="journal article" date="2020" name="Nature">
        <title>Giant virus diversity and host interactions through global metagenomics.</title>
        <authorList>
            <person name="Schulz F."/>
            <person name="Roux S."/>
            <person name="Paez-Espino D."/>
            <person name="Jungbluth S."/>
            <person name="Walsh D.A."/>
            <person name="Denef V.J."/>
            <person name="McMahon K.D."/>
            <person name="Konstantinidis K.T."/>
            <person name="Eloe-Fadrosh E.A."/>
            <person name="Kyrpides N.C."/>
            <person name="Woyke T."/>
        </authorList>
    </citation>
    <scope>NUCLEOTIDE SEQUENCE</scope>
    <source>
        <strain evidence="2">GVMAG-M-3300023174-49</strain>
    </source>
</reference>
<feature type="compositionally biased region" description="Acidic residues" evidence="1">
    <location>
        <begin position="149"/>
        <end position="161"/>
    </location>
</feature>
<accession>A0A6C0DRH6</accession>
<name>A0A6C0DRH6_9ZZZZ</name>
<organism evidence="2">
    <name type="scientific">viral metagenome</name>
    <dbReference type="NCBI Taxonomy" id="1070528"/>
    <lineage>
        <taxon>unclassified sequences</taxon>
        <taxon>metagenomes</taxon>
        <taxon>organismal metagenomes</taxon>
    </lineage>
</organism>
<dbReference type="EMBL" id="MN739661">
    <property type="protein sequence ID" value="QHT18982.1"/>
    <property type="molecule type" value="Genomic_DNA"/>
</dbReference>
<dbReference type="Gene3D" id="1.10.357.40">
    <property type="entry name" value="YbiA-like"/>
    <property type="match status" value="1"/>
</dbReference>
<proteinExistence type="predicted"/>
<evidence type="ECO:0000256" key="1">
    <source>
        <dbReference type="SAM" id="MobiDB-lite"/>
    </source>
</evidence>
<dbReference type="InterPro" id="IPR012816">
    <property type="entry name" value="NADAR"/>
</dbReference>
<dbReference type="InterPro" id="IPR037238">
    <property type="entry name" value="YbiA-like_sf"/>
</dbReference>
<evidence type="ECO:0008006" key="3">
    <source>
        <dbReference type="Google" id="ProtNLM"/>
    </source>
</evidence>
<feature type="region of interest" description="Disordered" evidence="1">
    <location>
        <begin position="140"/>
        <end position="163"/>
    </location>
</feature>
<protein>
    <recommendedName>
        <fullName evidence="3">OTU domain-containing protein</fullName>
    </recommendedName>
</protein>